<protein>
    <submittedName>
        <fullName evidence="2">Putative iron-regulated membrane protein</fullName>
    </submittedName>
</protein>
<dbReference type="PANTHER" id="PTHR34219">
    <property type="entry name" value="IRON-REGULATED INNER MEMBRANE PROTEIN-RELATED"/>
    <property type="match status" value="1"/>
</dbReference>
<dbReference type="EMBL" id="HE965806">
    <property type="protein sequence ID" value="CCJ55595.1"/>
    <property type="molecule type" value="Genomic_DNA"/>
</dbReference>
<feature type="transmembrane region" description="Helical" evidence="1">
    <location>
        <begin position="355"/>
        <end position="377"/>
    </location>
</feature>
<feature type="transmembrane region" description="Helical" evidence="1">
    <location>
        <begin position="196"/>
        <end position="216"/>
    </location>
</feature>
<name>A0A0C6P7R2_BORBO</name>
<keyword evidence="1" id="KW-0812">Transmembrane</keyword>
<dbReference type="KEGG" id="bbh:BN112_3681"/>
<feature type="transmembrane region" description="Helical" evidence="1">
    <location>
        <begin position="456"/>
        <end position="477"/>
    </location>
</feature>
<dbReference type="Pfam" id="PF03929">
    <property type="entry name" value="PepSY_TM"/>
    <property type="match status" value="1"/>
</dbReference>
<feature type="transmembrane region" description="Helical" evidence="1">
    <location>
        <begin position="489"/>
        <end position="512"/>
    </location>
</feature>
<dbReference type="Proteomes" id="UP000007564">
    <property type="component" value="Chromosome"/>
</dbReference>
<proteinExistence type="predicted"/>
<evidence type="ECO:0000313" key="2">
    <source>
        <dbReference type="EMBL" id="CCJ55595.1"/>
    </source>
</evidence>
<dbReference type="OrthoDB" id="9776609at2"/>
<evidence type="ECO:0000313" key="3">
    <source>
        <dbReference type="Proteomes" id="UP000007564"/>
    </source>
</evidence>
<reference evidence="2 3" key="1">
    <citation type="journal article" date="2012" name="BMC Genomics">
        <title>Comparative genomics of the classical Bordetella subspecies: the evolution and exchange of virulence-associated diversity amongst closely related pathogens.</title>
        <authorList>
            <person name="Park J."/>
            <person name="Zhang Y."/>
            <person name="Buboltz A.M."/>
            <person name="Zhang X."/>
            <person name="Schuster S.C."/>
            <person name="Ahuja U."/>
            <person name="Liu M."/>
            <person name="Miller J.F."/>
            <person name="Sebaihia M."/>
            <person name="Bentley S.D."/>
            <person name="Parkhill J."/>
            <person name="Harvill E.T."/>
        </authorList>
    </citation>
    <scope>NUCLEOTIDE SEQUENCE [LARGE SCALE GENOMIC DNA]</scope>
    <source>
        <strain evidence="2 3">253</strain>
    </source>
</reference>
<dbReference type="GeneID" id="56476759"/>
<dbReference type="InterPro" id="IPR005625">
    <property type="entry name" value="PepSY-ass_TM"/>
</dbReference>
<gene>
    <name evidence="2" type="ORF">BN112_3681</name>
</gene>
<sequence>MRPDGKTEGLRQAMSWLHTWSGLLLGWLLFAIFLLGTLSYVRDEISVWMKPEVHGSQPDGQTAARAVAALATMAPDALSWTVALPTARDPAAHVSWRDPGAAAGKAGLRRAVLDAGSGQAIQVRETRGGDFLYRFHFELYGMPRIWARWLVGAATLFMLVAIVSGVITHKKIFSDFFTFRPGKGQRSWLDGHNATAVLALPFNFLITFSGLLLLMYQLMPAAVDAAYQGDTRAFFNERRAAPPPPAVALRGQGMAAPSPPALQAMLDDAARLWPASPVGTITVDRQGGSANWVELRESHGQSLTDRGVARRAVYDVATGQRLQVPPAPRPSAASAVYNVFTSLHLGRFADPGVRLLLLVSGLVGSFMVASGMVLWVVKRLPERRKTGITPRGHRVVEILNVAGLGGLCLAVAGYFWFNRLLPAGMAARADWEVGGFFVLWAASLAHACLRTHRRAWVEVLGASGLALALLPLLNAMTGGAGLAESMGRGLWSVAGFDLAALAVGALLAFIAVKVARHGTVARAAGQRLPAAARAVARAR</sequence>
<keyword evidence="1" id="KW-1133">Transmembrane helix</keyword>
<feature type="transmembrane region" description="Helical" evidence="1">
    <location>
        <begin position="398"/>
        <end position="417"/>
    </location>
</feature>
<dbReference type="HOGENOM" id="CLU_025664_2_0_4"/>
<organism evidence="2 3">
    <name type="scientific">Bordetella bronchiseptica 253</name>
    <dbReference type="NCBI Taxonomy" id="568707"/>
    <lineage>
        <taxon>Bacteria</taxon>
        <taxon>Pseudomonadati</taxon>
        <taxon>Pseudomonadota</taxon>
        <taxon>Betaproteobacteria</taxon>
        <taxon>Burkholderiales</taxon>
        <taxon>Alcaligenaceae</taxon>
        <taxon>Bordetella</taxon>
    </lineage>
</organism>
<dbReference type="AlphaFoldDB" id="A0A0C6P7R2"/>
<dbReference type="PANTHER" id="PTHR34219:SF4">
    <property type="entry name" value="PEPSY DOMAIN-CONTAINING PROTEIN"/>
    <property type="match status" value="1"/>
</dbReference>
<feature type="transmembrane region" description="Helical" evidence="1">
    <location>
        <begin position="145"/>
        <end position="167"/>
    </location>
</feature>
<feature type="transmembrane region" description="Helical" evidence="1">
    <location>
        <begin position="20"/>
        <end position="41"/>
    </location>
</feature>
<feature type="transmembrane region" description="Helical" evidence="1">
    <location>
        <begin position="429"/>
        <end position="449"/>
    </location>
</feature>
<evidence type="ECO:0000256" key="1">
    <source>
        <dbReference type="SAM" id="Phobius"/>
    </source>
</evidence>
<dbReference type="RefSeq" id="WP_015064860.1">
    <property type="nucleotide sequence ID" value="NC_019382.1"/>
</dbReference>
<keyword evidence="1" id="KW-0472">Membrane</keyword>
<accession>A0A0C6P7R2</accession>